<evidence type="ECO:0000313" key="6">
    <source>
        <dbReference type="Proteomes" id="UP001157946"/>
    </source>
</evidence>
<comment type="caution">
    <text evidence="5">The sequence shown here is derived from an EMBL/GenBank/DDBJ whole genome shotgun (WGS) entry which is preliminary data.</text>
</comment>
<sequence>MIIQNMDSYINRLFRAIMLAMEQMKPGLKKSLEEEGVTSTQFYILLYLLKNGGSKVSDLAKWMEVKPSAVTTIIDRLVHHGFVSREHDEADRRIVRLRLTEGGKERLEGIKSKRLNILKEQLTHLSEAEIRMLTDLCEKIAGITPE</sequence>
<dbReference type="Proteomes" id="UP001157946">
    <property type="component" value="Unassembled WGS sequence"/>
</dbReference>
<dbReference type="Pfam" id="PF01047">
    <property type="entry name" value="MarR"/>
    <property type="match status" value="1"/>
</dbReference>
<dbReference type="PANTHER" id="PTHR42756:SF1">
    <property type="entry name" value="TRANSCRIPTIONAL REPRESSOR OF EMRAB OPERON"/>
    <property type="match status" value="1"/>
</dbReference>
<keyword evidence="2 5" id="KW-0238">DNA-binding</keyword>
<evidence type="ECO:0000259" key="4">
    <source>
        <dbReference type="PROSITE" id="PS50995"/>
    </source>
</evidence>
<evidence type="ECO:0000256" key="1">
    <source>
        <dbReference type="ARBA" id="ARBA00023015"/>
    </source>
</evidence>
<dbReference type="PANTHER" id="PTHR42756">
    <property type="entry name" value="TRANSCRIPTIONAL REGULATOR, MARR"/>
    <property type="match status" value="1"/>
</dbReference>
<dbReference type="EMBL" id="FXTU01000001">
    <property type="protein sequence ID" value="SMP02194.1"/>
    <property type="molecule type" value="Genomic_DNA"/>
</dbReference>
<feature type="domain" description="HTH marR-type" evidence="4">
    <location>
        <begin position="10"/>
        <end position="142"/>
    </location>
</feature>
<dbReference type="SMART" id="SM00347">
    <property type="entry name" value="HTH_MARR"/>
    <property type="match status" value="1"/>
</dbReference>
<dbReference type="Gene3D" id="1.10.10.10">
    <property type="entry name" value="Winged helix-like DNA-binding domain superfamily/Winged helix DNA-binding domain"/>
    <property type="match status" value="1"/>
</dbReference>
<reference evidence="5" key="1">
    <citation type="submission" date="2017-05" db="EMBL/GenBank/DDBJ databases">
        <authorList>
            <person name="Varghese N."/>
            <person name="Submissions S."/>
        </authorList>
    </citation>
    <scope>NUCLEOTIDE SEQUENCE</scope>
    <source>
        <strain evidence="5">DSM 45262</strain>
    </source>
</reference>
<dbReference type="PRINTS" id="PR00598">
    <property type="entry name" value="HTHMARR"/>
</dbReference>
<keyword evidence="6" id="KW-1185">Reference proteome</keyword>
<dbReference type="PROSITE" id="PS50995">
    <property type="entry name" value="HTH_MARR_2"/>
    <property type="match status" value="1"/>
</dbReference>
<dbReference type="InterPro" id="IPR000835">
    <property type="entry name" value="HTH_MarR-typ"/>
</dbReference>
<dbReference type="GO" id="GO:0003677">
    <property type="term" value="F:DNA binding"/>
    <property type="evidence" value="ECO:0007669"/>
    <property type="project" value="UniProtKB-KW"/>
</dbReference>
<dbReference type="AlphaFoldDB" id="A0AA45WJ37"/>
<dbReference type="InterPro" id="IPR036390">
    <property type="entry name" value="WH_DNA-bd_sf"/>
</dbReference>
<evidence type="ECO:0000313" key="5">
    <source>
        <dbReference type="EMBL" id="SMP02194.1"/>
    </source>
</evidence>
<keyword evidence="1" id="KW-0805">Transcription regulation</keyword>
<dbReference type="RefSeq" id="WP_102991698.1">
    <property type="nucleotide sequence ID" value="NZ_FXTU01000001.1"/>
</dbReference>
<dbReference type="InterPro" id="IPR036388">
    <property type="entry name" value="WH-like_DNA-bd_sf"/>
</dbReference>
<evidence type="ECO:0000256" key="2">
    <source>
        <dbReference type="ARBA" id="ARBA00023125"/>
    </source>
</evidence>
<name>A0AA45WJ37_9BACL</name>
<dbReference type="GO" id="GO:0003700">
    <property type="term" value="F:DNA-binding transcription factor activity"/>
    <property type="evidence" value="ECO:0007669"/>
    <property type="project" value="InterPro"/>
</dbReference>
<keyword evidence="3" id="KW-0804">Transcription</keyword>
<accession>A0AA45WJ37</accession>
<organism evidence="5 6">
    <name type="scientific">Laceyella tengchongensis</name>
    <dbReference type="NCBI Taxonomy" id="574699"/>
    <lineage>
        <taxon>Bacteria</taxon>
        <taxon>Bacillati</taxon>
        <taxon>Bacillota</taxon>
        <taxon>Bacilli</taxon>
        <taxon>Bacillales</taxon>
        <taxon>Thermoactinomycetaceae</taxon>
        <taxon>Laceyella</taxon>
    </lineage>
</organism>
<protein>
    <submittedName>
        <fullName evidence="5">DNA-binding transcriptional regulator, MarR family</fullName>
    </submittedName>
</protein>
<dbReference type="SUPFAM" id="SSF46785">
    <property type="entry name" value="Winged helix' DNA-binding domain"/>
    <property type="match status" value="1"/>
</dbReference>
<proteinExistence type="predicted"/>
<evidence type="ECO:0000256" key="3">
    <source>
        <dbReference type="ARBA" id="ARBA00023163"/>
    </source>
</evidence>
<gene>
    <name evidence="5" type="ORF">SAMN06265361_101315</name>
</gene>